<protein>
    <submittedName>
        <fullName evidence="1">BrnT family toxin</fullName>
    </submittedName>
</protein>
<dbReference type="InterPro" id="IPR007460">
    <property type="entry name" value="BrnT_toxin"/>
</dbReference>
<proteinExistence type="predicted"/>
<evidence type="ECO:0000313" key="1">
    <source>
        <dbReference type="EMBL" id="UTC99691.1"/>
    </source>
</evidence>
<dbReference type="EMBL" id="CP051635">
    <property type="protein sequence ID" value="UTC99691.1"/>
    <property type="molecule type" value="Genomic_DNA"/>
</dbReference>
<gene>
    <name evidence="1" type="ORF">E4N86_02775</name>
</gene>
<reference evidence="1" key="1">
    <citation type="submission" date="2020-04" db="EMBL/GenBank/DDBJ databases">
        <title>Comparative genomics of oral phylogroup-2 Treponema strains.</title>
        <authorList>
            <person name="Zeng H."/>
            <person name="Chan Y.K."/>
            <person name="Watt R.M."/>
        </authorList>
    </citation>
    <scope>NUCLEOTIDE SEQUENCE</scope>
    <source>
        <strain evidence="1">OMZ 905</strain>
    </source>
</reference>
<evidence type="ECO:0000313" key="2">
    <source>
        <dbReference type="Proteomes" id="UP001056981"/>
    </source>
</evidence>
<dbReference type="RefSeq" id="WP_253716506.1">
    <property type="nucleotide sequence ID" value="NZ_CP051522.1"/>
</dbReference>
<dbReference type="Proteomes" id="UP001056981">
    <property type="component" value="Chromosome"/>
</dbReference>
<dbReference type="Gene3D" id="3.10.450.530">
    <property type="entry name" value="Ribonuclease toxin, BrnT, of type II toxin-antitoxin system"/>
    <property type="match status" value="1"/>
</dbReference>
<dbReference type="InterPro" id="IPR038573">
    <property type="entry name" value="BrnT_sf"/>
</dbReference>
<dbReference type="AlphaFoldDB" id="A0A9Q9BEV5"/>
<name>A0A9Q9BEV5_TREDN</name>
<dbReference type="Pfam" id="PF04365">
    <property type="entry name" value="BrnT_toxin"/>
    <property type="match status" value="1"/>
</dbReference>
<accession>A0A9Q9BEV5</accession>
<sequence>MENEKTTKHLFEWDYEKEQRNIKIHKISFETAKLVFNDNNRIELFDINHSGAEDRIITIGKVDKVLFVVYTERGEKTQIISARAATKAERRLYGNSYIGFTR</sequence>
<organism evidence="1 2">
    <name type="scientific">Treponema denticola</name>
    <dbReference type="NCBI Taxonomy" id="158"/>
    <lineage>
        <taxon>Bacteria</taxon>
        <taxon>Pseudomonadati</taxon>
        <taxon>Spirochaetota</taxon>
        <taxon>Spirochaetia</taxon>
        <taxon>Spirochaetales</taxon>
        <taxon>Treponemataceae</taxon>
        <taxon>Treponema</taxon>
    </lineage>
</organism>